<proteinExistence type="predicted"/>
<dbReference type="EnsemblPlants" id="OBART08G17200.2">
    <property type="protein sequence ID" value="OBART08G17200.2"/>
    <property type="gene ID" value="OBART08G17200"/>
</dbReference>
<evidence type="ECO:0000313" key="2">
    <source>
        <dbReference type="Proteomes" id="UP000026960"/>
    </source>
</evidence>
<reference evidence="1" key="1">
    <citation type="journal article" date="2009" name="Rice">
        <title>De Novo Next Generation Sequencing of Plant Genomes.</title>
        <authorList>
            <person name="Rounsley S."/>
            <person name="Marri P.R."/>
            <person name="Yu Y."/>
            <person name="He R."/>
            <person name="Sisneros N."/>
            <person name="Goicoechea J.L."/>
            <person name="Lee S.J."/>
            <person name="Angelova A."/>
            <person name="Kudrna D."/>
            <person name="Luo M."/>
            <person name="Affourtit J."/>
            <person name="Desany B."/>
            <person name="Knight J."/>
            <person name="Niazi F."/>
            <person name="Egholm M."/>
            <person name="Wing R.A."/>
        </authorList>
    </citation>
    <scope>NUCLEOTIDE SEQUENCE [LARGE SCALE GENOMIC DNA]</scope>
    <source>
        <strain evidence="1">cv. IRGC 105608</strain>
    </source>
</reference>
<dbReference type="HOGENOM" id="CLU_1680605_0_0_1"/>
<evidence type="ECO:0000313" key="1">
    <source>
        <dbReference type="EnsemblPlants" id="OBART08G17200.2"/>
    </source>
</evidence>
<organism evidence="1">
    <name type="scientific">Oryza barthii</name>
    <dbReference type="NCBI Taxonomy" id="65489"/>
    <lineage>
        <taxon>Eukaryota</taxon>
        <taxon>Viridiplantae</taxon>
        <taxon>Streptophyta</taxon>
        <taxon>Embryophyta</taxon>
        <taxon>Tracheophyta</taxon>
        <taxon>Spermatophyta</taxon>
        <taxon>Magnoliopsida</taxon>
        <taxon>Liliopsida</taxon>
        <taxon>Poales</taxon>
        <taxon>Poaceae</taxon>
        <taxon>BOP clade</taxon>
        <taxon>Oryzoideae</taxon>
        <taxon>Oryzeae</taxon>
        <taxon>Oryzinae</taxon>
        <taxon>Oryza</taxon>
    </lineage>
</organism>
<dbReference type="Proteomes" id="UP000026960">
    <property type="component" value="Chromosome 8"/>
</dbReference>
<name>A0A0D3H133_9ORYZ</name>
<accession>A0A0D3H133</accession>
<keyword evidence="2" id="KW-1185">Reference proteome</keyword>
<protein>
    <submittedName>
        <fullName evidence="1">Uncharacterized protein</fullName>
    </submittedName>
</protein>
<dbReference type="AlphaFoldDB" id="A0A0D3H133"/>
<reference evidence="1" key="2">
    <citation type="submission" date="2015-03" db="UniProtKB">
        <authorList>
            <consortium name="EnsemblPlants"/>
        </authorList>
    </citation>
    <scope>IDENTIFICATION</scope>
</reference>
<dbReference type="Gramene" id="OBART08G17200.2">
    <property type="protein sequence ID" value="OBART08G17200.2"/>
    <property type="gene ID" value="OBART08G17200"/>
</dbReference>
<sequence length="157" mass="15981">MADEHPIISSDSMFLKAILPTLNVSPCNPLTITGGAGSSTVAAAAFAGGSSSPAPLQVLVFQQQSTGNGNMAPADNSMISFNNITVAPVANAVISFNNFARSTAGQASATMGHHLSGGVQQLDAPQQKGPSPTKALCHLPCATTSTCFQRPCHCRLG</sequence>